<name>A0A0P9HIU0_9CHLR</name>
<proteinExistence type="predicted"/>
<organism evidence="1 2">
    <name type="scientific">Kouleothrix aurantiaca</name>
    <dbReference type="NCBI Taxonomy" id="186479"/>
    <lineage>
        <taxon>Bacteria</taxon>
        <taxon>Bacillati</taxon>
        <taxon>Chloroflexota</taxon>
        <taxon>Chloroflexia</taxon>
        <taxon>Chloroflexales</taxon>
        <taxon>Roseiflexineae</taxon>
        <taxon>Roseiflexaceae</taxon>
        <taxon>Kouleothrix</taxon>
    </lineage>
</organism>
<dbReference type="Proteomes" id="UP000050509">
    <property type="component" value="Unassembled WGS sequence"/>
</dbReference>
<dbReference type="AlphaFoldDB" id="A0A0P9HIU0"/>
<evidence type="ECO:0000313" key="1">
    <source>
        <dbReference type="EMBL" id="KPV54842.1"/>
    </source>
</evidence>
<gene>
    <name evidence="1" type="ORF">SE17_01120</name>
</gene>
<keyword evidence="2" id="KW-1185">Reference proteome</keyword>
<reference evidence="1 2" key="1">
    <citation type="submission" date="2015-09" db="EMBL/GenBank/DDBJ databases">
        <title>Draft genome sequence of Kouleothrix aurantiaca JCM 19913.</title>
        <authorList>
            <person name="Hemp J."/>
        </authorList>
    </citation>
    <scope>NUCLEOTIDE SEQUENCE [LARGE SCALE GENOMIC DNA]</scope>
    <source>
        <strain evidence="1 2">COM-B</strain>
    </source>
</reference>
<evidence type="ECO:0008006" key="3">
    <source>
        <dbReference type="Google" id="ProtNLM"/>
    </source>
</evidence>
<evidence type="ECO:0000313" key="2">
    <source>
        <dbReference type="Proteomes" id="UP000050509"/>
    </source>
</evidence>
<comment type="caution">
    <text evidence="1">The sequence shown here is derived from an EMBL/GenBank/DDBJ whole genome shotgun (WGS) entry which is preliminary data.</text>
</comment>
<sequence length="342" mass="37924">MPAVEIADLLANDANPWLHGAKQQEALFAVLDGVGWWDAVKVNRRTGRIVDGHARIVLALRHHQTTVPVLLLDLTEEQERIALATHNHIAKMVAVDSGSLDLLLSDIDADGLADTHALLGDVLGQLQQLVNDLPPPPPPPNVHLLPAGHAGGAFLIEVDPEDALEDAVSGFQARFTSPNELRQNLSTLAGHRAAEPHPTISAPMGYLQAQGYLREPVLDYGCGMDPHPYARFDPAYAPDYRVFRQFWNTITLNFVLNIIPLEHNRIEALMTARALMGNGTDPDAAVYLAIWNPSGPTARRHQGYQARWSVAEWERCFFRVFQHVDTLSTPNPKDWWAWRCAP</sequence>
<dbReference type="SUPFAM" id="SSF110849">
    <property type="entry name" value="ParB/Sulfiredoxin"/>
    <property type="match status" value="1"/>
</dbReference>
<protein>
    <recommendedName>
        <fullName evidence="3">ParB/Sulfiredoxin domain-containing protein</fullName>
    </recommendedName>
</protein>
<dbReference type="InterPro" id="IPR036086">
    <property type="entry name" value="ParB/Sulfiredoxin_sf"/>
</dbReference>
<accession>A0A0P9HIU0</accession>
<dbReference type="EMBL" id="LJCR01000011">
    <property type="protein sequence ID" value="KPV54842.1"/>
    <property type="molecule type" value="Genomic_DNA"/>
</dbReference>